<comment type="caution">
    <text evidence="1">The sequence shown here is derived from an EMBL/GenBank/DDBJ whole genome shotgun (WGS) entry which is preliminary data.</text>
</comment>
<proteinExistence type="predicted"/>
<keyword evidence="2" id="KW-1185">Reference proteome</keyword>
<dbReference type="InterPro" id="IPR046219">
    <property type="entry name" value="DUF6252"/>
</dbReference>
<name>A0A2S7WA56_9FLAO</name>
<accession>A0A2S7WA56</accession>
<gene>
    <name evidence="1" type="ORF">BTO13_02970</name>
</gene>
<dbReference type="EMBL" id="MSCL01000001">
    <property type="protein sequence ID" value="PQJ74296.1"/>
    <property type="molecule type" value="Genomic_DNA"/>
</dbReference>
<organism evidence="1 2">
    <name type="scientific">Polaribacter gangjinensis</name>
    <dbReference type="NCBI Taxonomy" id="574710"/>
    <lineage>
        <taxon>Bacteria</taxon>
        <taxon>Pseudomonadati</taxon>
        <taxon>Bacteroidota</taxon>
        <taxon>Flavobacteriia</taxon>
        <taxon>Flavobacteriales</taxon>
        <taxon>Flavobacteriaceae</taxon>
    </lineage>
</organism>
<sequence>MNCSLFDFEPRTEIGKLPPITNTGRFNFGFLLNGNAVRVTNSQLMRAETRQDFFLLSFSKTIDGRLYSEESKRLEFILPKNDLEVGVNYDLSNSNIHKVIYTEFENYTIKCKYESKDIIKGNLILSNIDRKNYIISGTFEFEALNANCESIIVTNGRFDMYYFPY</sequence>
<evidence type="ECO:0000313" key="1">
    <source>
        <dbReference type="EMBL" id="PQJ74296.1"/>
    </source>
</evidence>
<dbReference type="Pfam" id="PF19765">
    <property type="entry name" value="DUF6252"/>
    <property type="match status" value="1"/>
</dbReference>
<dbReference type="AlphaFoldDB" id="A0A2S7WA56"/>
<reference evidence="1 2" key="1">
    <citation type="submission" date="2016-12" db="EMBL/GenBank/DDBJ databases">
        <title>Trade-off between light-utilization and light-protection in marine flavobacteria.</title>
        <authorList>
            <person name="Kumagai Y."/>
            <person name="Yoshizawa S."/>
            <person name="Kogure K."/>
            <person name="Iwasaki W."/>
        </authorList>
    </citation>
    <scope>NUCLEOTIDE SEQUENCE [LARGE SCALE GENOMIC DNA]</scope>
    <source>
        <strain evidence="1 2">KCTC 22729</strain>
    </source>
</reference>
<protein>
    <submittedName>
        <fullName evidence="1">Uncharacterized protein</fullName>
    </submittedName>
</protein>
<evidence type="ECO:0000313" key="2">
    <source>
        <dbReference type="Proteomes" id="UP000237608"/>
    </source>
</evidence>
<dbReference type="Proteomes" id="UP000237608">
    <property type="component" value="Unassembled WGS sequence"/>
</dbReference>